<keyword evidence="3" id="KW-0175">Coiled coil</keyword>
<reference evidence="6 7" key="1">
    <citation type="submission" date="2024-03" db="EMBL/GenBank/DDBJ databases">
        <authorList>
            <person name="Martinez-Hernandez J."/>
        </authorList>
    </citation>
    <scope>NUCLEOTIDE SEQUENCE [LARGE SCALE GENOMIC DNA]</scope>
</reference>
<dbReference type="PANTHER" id="PTHR31080">
    <property type="entry name" value="PECTINESTERASE INHIBITOR-LIKE"/>
    <property type="match status" value="1"/>
</dbReference>
<evidence type="ECO:0000256" key="2">
    <source>
        <dbReference type="ARBA" id="ARBA00038471"/>
    </source>
</evidence>
<evidence type="ECO:0000313" key="6">
    <source>
        <dbReference type="EMBL" id="CAL0334460.1"/>
    </source>
</evidence>
<dbReference type="CDD" id="cd15800">
    <property type="entry name" value="PMEI-like_2"/>
    <property type="match status" value="1"/>
</dbReference>
<evidence type="ECO:0000256" key="3">
    <source>
        <dbReference type="SAM" id="Coils"/>
    </source>
</evidence>
<dbReference type="AlphaFoldDB" id="A0AAV1YKN8"/>
<gene>
    <name evidence="6" type="ORF">LLUT_LOCUS35520</name>
</gene>
<evidence type="ECO:0000259" key="5">
    <source>
        <dbReference type="SMART" id="SM00856"/>
    </source>
</evidence>
<dbReference type="InterPro" id="IPR006501">
    <property type="entry name" value="Pectinesterase_inhib_dom"/>
</dbReference>
<comment type="caution">
    <text evidence="6">The sequence shown here is derived from an EMBL/GenBank/DDBJ whole genome shotgun (WGS) entry which is preliminary data.</text>
</comment>
<accession>A0AAV1YKN8</accession>
<dbReference type="InterPro" id="IPR051955">
    <property type="entry name" value="PME_Inhibitor"/>
</dbReference>
<feature type="region of interest" description="Disordered" evidence="4">
    <location>
        <begin position="42"/>
        <end position="171"/>
    </location>
</feature>
<feature type="compositionally biased region" description="Low complexity" evidence="4">
    <location>
        <begin position="156"/>
        <end position="171"/>
    </location>
</feature>
<evidence type="ECO:0000256" key="1">
    <source>
        <dbReference type="ARBA" id="ARBA00022729"/>
    </source>
</evidence>
<dbReference type="GO" id="GO:0004857">
    <property type="term" value="F:enzyme inhibitor activity"/>
    <property type="evidence" value="ECO:0007669"/>
    <property type="project" value="InterPro"/>
</dbReference>
<comment type="similarity">
    <text evidence="2">Belongs to the PMEI family.</text>
</comment>
<feature type="compositionally biased region" description="Pro residues" evidence="4">
    <location>
        <begin position="145"/>
        <end position="155"/>
    </location>
</feature>
<sequence length="334" mass="35307">MDGDHWSNLNSISKVITTMKINNQTLFSIILICFALIGKSMSHDKPSTTSPSPIETPSESPTTTPATEETPSSSPTSTPATEETPSSSPTSTPATEETPSSSPTSTPATEETPSSSPTSTPSSPTPSSSSPSSSPSDQFSDTPDVDPPSDSPAPTPDSDASGDSSSSSSVSISDYLKEKYGDQSKTEYNPSLKKICGHTYQPEVCLATISPLIKNKFDVVRVLEASIKVSKQNIKAIVEKIEKEAKESRENAASLKDCKEHYSKALDNLHKALEAIRAKNYGKVTILLSGALADVSTAESKIVDMQLSNFKVESFSFASVTASNCLSIASLVPN</sequence>
<organism evidence="6 7">
    <name type="scientific">Lupinus luteus</name>
    <name type="common">European yellow lupine</name>
    <dbReference type="NCBI Taxonomy" id="3873"/>
    <lineage>
        <taxon>Eukaryota</taxon>
        <taxon>Viridiplantae</taxon>
        <taxon>Streptophyta</taxon>
        <taxon>Embryophyta</taxon>
        <taxon>Tracheophyta</taxon>
        <taxon>Spermatophyta</taxon>
        <taxon>Magnoliopsida</taxon>
        <taxon>eudicotyledons</taxon>
        <taxon>Gunneridae</taxon>
        <taxon>Pentapetalae</taxon>
        <taxon>rosids</taxon>
        <taxon>fabids</taxon>
        <taxon>Fabales</taxon>
        <taxon>Fabaceae</taxon>
        <taxon>Papilionoideae</taxon>
        <taxon>50 kb inversion clade</taxon>
        <taxon>genistoids sensu lato</taxon>
        <taxon>core genistoids</taxon>
        <taxon>Genisteae</taxon>
        <taxon>Lupinus</taxon>
    </lineage>
</organism>
<proteinExistence type="inferred from homology"/>
<name>A0AAV1YKN8_LUPLU</name>
<dbReference type="Pfam" id="PF04043">
    <property type="entry name" value="PMEI"/>
    <property type="match status" value="1"/>
</dbReference>
<keyword evidence="7" id="KW-1185">Reference proteome</keyword>
<keyword evidence="1" id="KW-0732">Signal</keyword>
<evidence type="ECO:0000256" key="4">
    <source>
        <dbReference type="SAM" id="MobiDB-lite"/>
    </source>
</evidence>
<protein>
    <recommendedName>
        <fullName evidence="5">Pectinesterase inhibitor domain-containing protein</fullName>
    </recommendedName>
</protein>
<dbReference type="PANTHER" id="PTHR31080:SF68">
    <property type="entry name" value="PLANT INVERTASE_PECTIN METHYLESTERASE INHIBITOR SUPERFAMILY PROTEIN"/>
    <property type="match status" value="1"/>
</dbReference>
<feature type="compositionally biased region" description="Low complexity" evidence="4">
    <location>
        <begin position="47"/>
        <end position="142"/>
    </location>
</feature>
<dbReference type="NCBIfam" id="TIGR01614">
    <property type="entry name" value="PME_inhib"/>
    <property type="match status" value="1"/>
</dbReference>
<dbReference type="EMBL" id="CAXHTB010000026">
    <property type="protein sequence ID" value="CAL0334460.1"/>
    <property type="molecule type" value="Genomic_DNA"/>
</dbReference>
<dbReference type="InterPro" id="IPR035513">
    <property type="entry name" value="Invertase/methylesterase_inhib"/>
</dbReference>
<evidence type="ECO:0000313" key="7">
    <source>
        <dbReference type="Proteomes" id="UP001497480"/>
    </source>
</evidence>
<feature type="domain" description="Pectinesterase inhibitor" evidence="5">
    <location>
        <begin position="187"/>
        <end position="328"/>
    </location>
</feature>
<dbReference type="SMART" id="SM00856">
    <property type="entry name" value="PMEI"/>
    <property type="match status" value="1"/>
</dbReference>
<dbReference type="Proteomes" id="UP001497480">
    <property type="component" value="Unassembled WGS sequence"/>
</dbReference>
<dbReference type="SUPFAM" id="SSF101148">
    <property type="entry name" value="Plant invertase/pectin methylesterase inhibitor"/>
    <property type="match status" value="1"/>
</dbReference>
<feature type="coiled-coil region" evidence="3">
    <location>
        <begin position="231"/>
        <end position="279"/>
    </location>
</feature>
<dbReference type="Gene3D" id="1.20.140.40">
    <property type="entry name" value="Invertase/pectin methylesterase inhibitor family protein"/>
    <property type="match status" value="1"/>
</dbReference>